<keyword evidence="2" id="KW-1185">Reference proteome</keyword>
<organism evidence="1 2">
    <name type="scientific">Bradyrhizobium barranii</name>
    <dbReference type="NCBI Taxonomy" id="2992140"/>
    <lineage>
        <taxon>Bacteria</taxon>
        <taxon>Pseudomonadati</taxon>
        <taxon>Pseudomonadota</taxon>
        <taxon>Alphaproteobacteria</taxon>
        <taxon>Hyphomicrobiales</taxon>
        <taxon>Nitrobacteraceae</taxon>
        <taxon>Bradyrhizobium</taxon>
    </lineage>
</organism>
<dbReference type="EMBL" id="CP088100">
    <property type="protein sequence ID" value="UFW91038.1"/>
    <property type="molecule type" value="Genomic_DNA"/>
</dbReference>
<dbReference type="RefSeq" id="WP_231145051.1">
    <property type="nucleotide sequence ID" value="NZ_CP088100.1"/>
</dbReference>
<evidence type="ECO:0008006" key="3">
    <source>
        <dbReference type="Google" id="ProtNLM"/>
    </source>
</evidence>
<accession>A0ABY3QYD8</accession>
<reference evidence="1" key="1">
    <citation type="submission" date="2021-11" db="EMBL/GenBank/DDBJ databases">
        <title>Australian commercial rhizobial inoculants.</title>
        <authorList>
            <person name="Kohlmeier M.G."/>
            <person name="O'Hara G.W."/>
            <person name="Colombi E."/>
            <person name="Ramsay J.P."/>
            <person name="Terpolilli J."/>
        </authorList>
    </citation>
    <scope>NUCLEOTIDE SEQUENCE</scope>
    <source>
        <strain evidence="1">CC829</strain>
    </source>
</reference>
<name>A0ABY3QYD8_9BRAD</name>
<dbReference type="Proteomes" id="UP001430990">
    <property type="component" value="Chromosome"/>
</dbReference>
<evidence type="ECO:0000313" key="1">
    <source>
        <dbReference type="EMBL" id="UFW91038.1"/>
    </source>
</evidence>
<sequence length="98" mass="10981">MSLTIREKRRRQFRAMIEERGLTREHIAGLLHVSLDTLKAWLKPETAASSNPVPEWAIELLGFKAPMPGDRPFDPARDIVSVGAKPAKAKPVKKRARA</sequence>
<proteinExistence type="predicted"/>
<protein>
    <recommendedName>
        <fullName evidence="3">HTH cro/C1-type domain-containing protein</fullName>
    </recommendedName>
</protein>
<gene>
    <name evidence="1" type="ORF">BjapCC829_21865</name>
</gene>
<evidence type="ECO:0000313" key="2">
    <source>
        <dbReference type="Proteomes" id="UP001430990"/>
    </source>
</evidence>